<dbReference type="Proteomes" id="UP000789595">
    <property type="component" value="Unassembled WGS sequence"/>
</dbReference>
<comment type="caution">
    <text evidence="2">The sequence shown here is derived from an EMBL/GenBank/DDBJ whole genome shotgun (WGS) entry which is preliminary data.</text>
</comment>
<reference evidence="2" key="1">
    <citation type="submission" date="2021-11" db="EMBL/GenBank/DDBJ databases">
        <authorList>
            <consortium name="Genoscope - CEA"/>
            <person name="William W."/>
        </authorList>
    </citation>
    <scope>NUCLEOTIDE SEQUENCE</scope>
</reference>
<dbReference type="OrthoDB" id="1158011at2759"/>
<feature type="chain" id="PRO_5035147370" description="Hexosyltransferase" evidence="1">
    <location>
        <begin position="16"/>
        <end position="427"/>
    </location>
</feature>
<organism evidence="2 3">
    <name type="scientific">Pelagomonas calceolata</name>
    <dbReference type="NCBI Taxonomy" id="35677"/>
    <lineage>
        <taxon>Eukaryota</taxon>
        <taxon>Sar</taxon>
        <taxon>Stramenopiles</taxon>
        <taxon>Ochrophyta</taxon>
        <taxon>Pelagophyceae</taxon>
        <taxon>Pelagomonadales</taxon>
        <taxon>Pelagomonadaceae</taxon>
        <taxon>Pelagomonas</taxon>
    </lineage>
</organism>
<gene>
    <name evidence="2" type="ORF">PECAL_6P05670</name>
</gene>
<protein>
    <recommendedName>
        <fullName evidence="4">Hexosyltransferase</fullName>
    </recommendedName>
</protein>
<keyword evidence="3" id="KW-1185">Reference proteome</keyword>
<evidence type="ECO:0000313" key="3">
    <source>
        <dbReference type="Proteomes" id="UP000789595"/>
    </source>
</evidence>
<feature type="signal peptide" evidence="1">
    <location>
        <begin position="1"/>
        <end position="15"/>
    </location>
</feature>
<keyword evidence="1" id="KW-0732">Signal</keyword>
<name>A0A8J2X6Y8_9STRA</name>
<evidence type="ECO:0000313" key="2">
    <source>
        <dbReference type="EMBL" id="CAH0378966.1"/>
    </source>
</evidence>
<dbReference type="AlphaFoldDB" id="A0A8J2X6Y8"/>
<sequence>MVGRWLLVAAGAAAATECPTLIHEDAGVRLAGYVVSRRRDVDVRDAVRRTWCATARRVASDDVSVVVRFFVGLDTVEGGDDAHMMDVTVVDVPDGPSAVPHLRLYALLRYDAWARRATHFLALDDDAYPFLDRLTQSLVEKRAMHAPAGRGVGPAISIALEDTFVWGYFMEHPKFGPWPFAAGFGKVLTADLAHALAAMNATVPLELGPPCKSVRDDGTNITCERACDDADPRVQGVCLKRVWIYEDNLLGMLLTPFRYQLVHDKRFHVVPGPPSERYDGAPGIPPSQTSLLVDRHDFKHAMGVVDFLEAMHAAALTGNYDRFLLSPEGVCGLERLVCFNNSRDEVERVAYEFTIDDRTLAVVFDDCKQAEGFGDVCVVNGSDPEGRVSLHESNKNIMHQFALDDCRTIAADVAAVGRAALPGSCGG</sequence>
<evidence type="ECO:0008006" key="4">
    <source>
        <dbReference type="Google" id="ProtNLM"/>
    </source>
</evidence>
<accession>A0A8J2X6Y8</accession>
<dbReference type="EMBL" id="CAKKNE010000006">
    <property type="protein sequence ID" value="CAH0378966.1"/>
    <property type="molecule type" value="Genomic_DNA"/>
</dbReference>
<proteinExistence type="predicted"/>
<evidence type="ECO:0000256" key="1">
    <source>
        <dbReference type="SAM" id="SignalP"/>
    </source>
</evidence>